<dbReference type="GO" id="GO:0070273">
    <property type="term" value="F:phosphatidylinositol-4-phosphate binding"/>
    <property type="evidence" value="ECO:0007669"/>
    <property type="project" value="TreeGrafter"/>
</dbReference>
<dbReference type="GO" id="GO:0005546">
    <property type="term" value="F:phosphatidylinositol-4,5-bisphosphate binding"/>
    <property type="evidence" value="ECO:0007669"/>
    <property type="project" value="TreeGrafter"/>
</dbReference>
<dbReference type="GO" id="GO:0080025">
    <property type="term" value="F:phosphatidylinositol-3,5-bisphosphate binding"/>
    <property type="evidence" value="ECO:0007669"/>
    <property type="project" value="TreeGrafter"/>
</dbReference>
<evidence type="ECO:0000313" key="4">
    <source>
        <dbReference type="EMBL" id="KAJ3660833.1"/>
    </source>
</evidence>
<dbReference type="PANTHER" id="PTHR46607:SF1">
    <property type="entry name" value="SEC14 DOMAIN AND SPECTRIN REPEAT-CONTAINING PROTEIN 1"/>
    <property type="match status" value="1"/>
</dbReference>
<accession>A0AA38MM58</accession>
<evidence type="ECO:0000259" key="3">
    <source>
        <dbReference type="Pfam" id="PF24915"/>
    </source>
</evidence>
<sequence length="818" mass="93538">MFWFTPTQEFVDDSQSFVDFDTEISETLSKALNFIDGTNFFNESMSFLTGHFSVQSLEVGAVLDESSRTRGVTVLIDARKGPWRVARSCIRQVSTVFAQEEPAQTIVLRPDAFWDKQRVENCTQTDGQVIFIPRCRLNKFVDQSQLPLELGGTFIYDHDKWIENRQKVEDFYSNTTTALRDLDELLQYLNSCKTLRSSDLEDVLTASTDMAEATRLLVHNLTDTGQQLLQTIEHANRTRKFASEFESMSTPQEILDTINRIDHLLVTMKTKQQQIEDEWLKLQKTVIDTKDLSLLEDGVVKVTNWILGPAENLLNSKQKVGYDVASAEELRREHEAIELQCWDTYGAYAELLHKIEQFPKSELVTFQYKDLLSQKDFMDFVCRSFALRLEKRRNVLITSLRFFRLVSEYFDRTGEVFDSLVMGSKVVDFTTAGQKLKQLQESQASLDAVERELVKEGEKLSDMLSMPIKDALGREIYVDYAEDIVNVRDILDATTARKNIFSDSVELQKLTLEQITHIYNYEKDVTQAIQWLDELFQVLLKDHGHVGCTVYEIQGQKDEHQAFQETAKDTYNYGCQLLYASFQLRQSCKLPLEDHEGLNRGLKFSWQRLLSVSQEQMTRLRVSAVFHRSVEDHCNQLRDLREAVATIPFMDLVKKKARVKHYFGVREKLMVEVGRMVRLGRLLRSRLKEPLYYSDIASSPSIDTDLGSEEGESTGSAGDNEIAIEAISERLTEVTGLAEELDQALHSAQQDCSVLTSSATFASVTSSEPETVVSVNTVMDAPTNPEVSTREILVFVDFNRNVQLSDTKFCLILPILKL</sequence>
<dbReference type="GO" id="GO:0043325">
    <property type="term" value="F:phosphatidylinositol-3,4-bisphosphate binding"/>
    <property type="evidence" value="ECO:0007669"/>
    <property type="project" value="TreeGrafter"/>
</dbReference>
<dbReference type="EMBL" id="JALNTZ010000002">
    <property type="protein sequence ID" value="KAJ3660833.1"/>
    <property type="molecule type" value="Genomic_DNA"/>
</dbReference>
<dbReference type="AlphaFoldDB" id="A0AA38MM58"/>
<comment type="caution">
    <text evidence="4">The sequence shown here is derived from an EMBL/GenBank/DDBJ whole genome shotgun (WGS) entry which is preliminary data.</text>
</comment>
<feature type="domain" description="SESTD1-like spectrin repeats region" evidence="3">
    <location>
        <begin position="398"/>
        <end position="499"/>
    </location>
</feature>
<proteinExistence type="predicted"/>
<evidence type="ECO:0000313" key="5">
    <source>
        <dbReference type="Proteomes" id="UP001168821"/>
    </source>
</evidence>
<keyword evidence="2" id="KW-0175">Coiled coil</keyword>
<dbReference type="PANTHER" id="PTHR46607">
    <property type="entry name" value="SEC14 DOMAIN AND SPECTRIN REPEAT-CONTAINING PROTEIN 1"/>
    <property type="match status" value="1"/>
</dbReference>
<dbReference type="GO" id="GO:0032266">
    <property type="term" value="F:phosphatidylinositol-3-phosphate binding"/>
    <property type="evidence" value="ECO:0007669"/>
    <property type="project" value="TreeGrafter"/>
</dbReference>
<dbReference type="Proteomes" id="UP001168821">
    <property type="component" value="Unassembled WGS sequence"/>
</dbReference>
<keyword evidence="1" id="KW-0677">Repeat</keyword>
<reference evidence="4" key="1">
    <citation type="journal article" date="2023" name="G3 (Bethesda)">
        <title>Whole genome assemblies of Zophobas morio and Tenebrio molitor.</title>
        <authorList>
            <person name="Kaur S."/>
            <person name="Stinson S.A."/>
            <person name="diCenzo G.C."/>
        </authorList>
    </citation>
    <scope>NUCLEOTIDE SEQUENCE</scope>
    <source>
        <strain evidence="4">QUZm001</strain>
    </source>
</reference>
<dbReference type="GO" id="GO:0010314">
    <property type="term" value="F:phosphatidylinositol-5-phosphate binding"/>
    <property type="evidence" value="ECO:0007669"/>
    <property type="project" value="TreeGrafter"/>
</dbReference>
<feature type="coiled-coil region" evidence="2">
    <location>
        <begin position="432"/>
        <end position="459"/>
    </location>
</feature>
<gene>
    <name evidence="4" type="ORF">Zmor_005264</name>
</gene>
<evidence type="ECO:0000256" key="2">
    <source>
        <dbReference type="SAM" id="Coils"/>
    </source>
</evidence>
<organism evidence="4 5">
    <name type="scientific">Zophobas morio</name>
    <dbReference type="NCBI Taxonomy" id="2755281"/>
    <lineage>
        <taxon>Eukaryota</taxon>
        <taxon>Metazoa</taxon>
        <taxon>Ecdysozoa</taxon>
        <taxon>Arthropoda</taxon>
        <taxon>Hexapoda</taxon>
        <taxon>Insecta</taxon>
        <taxon>Pterygota</taxon>
        <taxon>Neoptera</taxon>
        <taxon>Endopterygota</taxon>
        <taxon>Coleoptera</taxon>
        <taxon>Polyphaga</taxon>
        <taxon>Cucujiformia</taxon>
        <taxon>Tenebrionidae</taxon>
        <taxon>Zophobas</taxon>
    </lineage>
</organism>
<dbReference type="InterPro" id="IPR056804">
    <property type="entry name" value="Spectrin_SESTD1"/>
</dbReference>
<evidence type="ECO:0000256" key="1">
    <source>
        <dbReference type="ARBA" id="ARBA00022737"/>
    </source>
</evidence>
<dbReference type="Gene3D" id="1.20.58.60">
    <property type="match status" value="1"/>
</dbReference>
<protein>
    <recommendedName>
        <fullName evidence="3">SESTD1-like spectrin repeats region domain-containing protein</fullName>
    </recommendedName>
</protein>
<dbReference type="Pfam" id="PF24915">
    <property type="entry name" value="Spectrin_SESTD1"/>
    <property type="match status" value="1"/>
</dbReference>
<dbReference type="SUPFAM" id="SSF46966">
    <property type="entry name" value="Spectrin repeat"/>
    <property type="match status" value="1"/>
</dbReference>
<keyword evidence="5" id="KW-1185">Reference proteome</keyword>
<name>A0AA38MM58_9CUCU</name>